<dbReference type="Proteomes" id="UP001497535">
    <property type="component" value="Unassembled WGS sequence"/>
</dbReference>
<evidence type="ECO:0000313" key="1">
    <source>
        <dbReference type="EMBL" id="CAK5068396.1"/>
    </source>
</evidence>
<organism evidence="1 2">
    <name type="scientific">Meloidogyne enterolobii</name>
    <name type="common">Root-knot nematode worm</name>
    <name type="synonym">Meloidogyne mayaguensis</name>
    <dbReference type="NCBI Taxonomy" id="390850"/>
    <lineage>
        <taxon>Eukaryota</taxon>
        <taxon>Metazoa</taxon>
        <taxon>Ecdysozoa</taxon>
        <taxon>Nematoda</taxon>
        <taxon>Chromadorea</taxon>
        <taxon>Rhabditida</taxon>
        <taxon>Tylenchina</taxon>
        <taxon>Tylenchomorpha</taxon>
        <taxon>Tylenchoidea</taxon>
        <taxon>Meloidogynidae</taxon>
        <taxon>Meloidogyninae</taxon>
        <taxon>Meloidogyne</taxon>
    </lineage>
</organism>
<name>A0ACB0YXX4_MELEN</name>
<comment type="caution">
    <text evidence="1">The sequence shown here is derived from an EMBL/GenBank/DDBJ whole genome shotgun (WGS) entry which is preliminary data.</text>
</comment>
<protein>
    <submittedName>
        <fullName evidence="1">Uncharacterized protein</fullName>
    </submittedName>
</protein>
<dbReference type="EMBL" id="CAVMJV010000021">
    <property type="protein sequence ID" value="CAK5068396.1"/>
    <property type="molecule type" value="Genomic_DNA"/>
</dbReference>
<gene>
    <name evidence="1" type="ORF">MENTE1834_LOCUS18065</name>
</gene>
<accession>A0ACB0YXX4</accession>
<evidence type="ECO:0000313" key="2">
    <source>
        <dbReference type="Proteomes" id="UP001497535"/>
    </source>
</evidence>
<reference evidence="1" key="1">
    <citation type="submission" date="2023-11" db="EMBL/GenBank/DDBJ databases">
        <authorList>
            <person name="Poullet M."/>
        </authorList>
    </citation>
    <scope>NUCLEOTIDE SEQUENCE</scope>
    <source>
        <strain evidence="1">E1834</strain>
    </source>
</reference>
<sequence>MEDKNVDVSELTKKSLLKIESPKENQQQQKRRLSTSLFKVLLGRFPQNNSERSIDSVSNSPHRKMYTLSAETNYVGWTPLI</sequence>
<keyword evidence="2" id="KW-1185">Reference proteome</keyword>
<proteinExistence type="predicted"/>